<accession>A0A7X8SIH1</accession>
<proteinExistence type="predicted"/>
<feature type="transmembrane region" description="Helical" evidence="2">
    <location>
        <begin position="169"/>
        <end position="185"/>
    </location>
</feature>
<evidence type="ECO:0000313" key="5">
    <source>
        <dbReference type="Proteomes" id="UP000585050"/>
    </source>
</evidence>
<dbReference type="RefSeq" id="WP_168881596.1">
    <property type="nucleotide sequence ID" value="NZ_JABAIL010000002.1"/>
</dbReference>
<name>A0A7X8SIH1_9BACT</name>
<dbReference type="SUPFAM" id="SSF55781">
    <property type="entry name" value="GAF domain-like"/>
    <property type="match status" value="1"/>
</dbReference>
<dbReference type="InterPro" id="IPR029016">
    <property type="entry name" value="GAF-like_dom_sf"/>
</dbReference>
<dbReference type="AlphaFoldDB" id="A0A7X8SIH1"/>
<gene>
    <name evidence="4" type="ORF">HGP29_06680</name>
</gene>
<evidence type="ECO:0000256" key="1">
    <source>
        <dbReference type="SAM" id="MobiDB-lite"/>
    </source>
</evidence>
<keyword evidence="2" id="KW-0812">Transmembrane</keyword>
<feature type="transmembrane region" description="Helical" evidence="2">
    <location>
        <begin position="53"/>
        <end position="70"/>
    </location>
</feature>
<feature type="transmembrane region" description="Helical" evidence="2">
    <location>
        <begin position="135"/>
        <end position="157"/>
    </location>
</feature>
<keyword evidence="2" id="KW-0472">Membrane</keyword>
<feature type="domain" description="GAF" evidence="3">
    <location>
        <begin position="253"/>
        <end position="391"/>
    </location>
</feature>
<comment type="caution">
    <text evidence="4">The sequence shown here is derived from an EMBL/GenBank/DDBJ whole genome shotgun (WGS) entry which is preliminary data.</text>
</comment>
<feature type="compositionally biased region" description="Basic and acidic residues" evidence="1">
    <location>
        <begin position="415"/>
        <end position="425"/>
    </location>
</feature>
<dbReference type="EMBL" id="JABAIL010000002">
    <property type="protein sequence ID" value="NLR90883.1"/>
    <property type="molecule type" value="Genomic_DNA"/>
</dbReference>
<evidence type="ECO:0000313" key="4">
    <source>
        <dbReference type="EMBL" id="NLR90883.1"/>
    </source>
</evidence>
<evidence type="ECO:0000259" key="3">
    <source>
        <dbReference type="Pfam" id="PF13185"/>
    </source>
</evidence>
<dbReference type="InterPro" id="IPR003018">
    <property type="entry name" value="GAF"/>
</dbReference>
<feature type="transmembrane region" description="Helical" evidence="2">
    <location>
        <begin position="30"/>
        <end position="47"/>
    </location>
</feature>
<keyword evidence="5" id="KW-1185">Reference proteome</keyword>
<protein>
    <submittedName>
        <fullName evidence="4">GAF domain-containing protein</fullName>
    </submittedName>
</protein>
<reference evidence="4 5" key="1">
    <citation type="submission" date="2020-04" db="EMBL/GenBank/DDBJ databases">
        <title>Flammeovirga sp. SR4, a novel species isolated from seawater.</title>
        <authorList>
            <person name="Wang X."/>
        </authorList>
    </citation>
    <scope>NUCLEOTIDE SEQUENCE [LARGE SCALE GENOMIC DNA]</scope>
    <source>
        <strain evidence="4 5">SR4</strain>
    </source>
</reference>
<evidence type="ECO:0000256" key="2">
    <source>
        <dbReference type="SAM" id="Phobius"/>
    </source>
</evidence>
<organism evidence="4 5">
    <name type="scientific">Flammeovirga agarivorans</name>
    <dbReference type="NCBI Taxonomy" id="2726742"/>
    <lineage>
        <taxon>Bacteria</taxon>
        <taxon>Pseudomonadati</taxon>
        <taxon>Bacteroidota</taxon>
        <taxon>Cytophagia</taxon>
        <taxon>Cytophagales</taxon>
        <taxon>Flammeovirgaceae</taxon>
        <taxon>Flammeovirga</taxon>
    </lineage>
</organism>
<dbReference type="Gene3D" id="3.30.450.40">
    <property type="match status" value="1"/>
</dbReference>
<sequence>MNLIQQIFKIGVTPQLKGIMKEKVITSNQFAFFMLFFHIFYLVLSIIRAPSLIQWPLLGVLGNLVVLAFNHLQLFQLSRVILCIVPMSVVVVYNSYITPADAIPRMTGFLIGLVHLLIPFLIFDVKEKISQWTMFFLLSTVIVLMFPLGDLLVDPLINYDVMYSPKSKRGVYIALAGLAILLFLMQKERLRYREESERLNKESIERNKDLKVSEQELRDALKQVQRTKTEDAERAWTTQNISDFNDLTRSLEDFEDLIDHSASFLANVLMLNQVAIFNRIEEAGGREYLRRQSVYAYDRKKYLDNNIVEKGEGLVGQCFIERKPIIIKDVPQGYVNISSGLGDATATFVAIYPLLAYDKVEGVIEIASFKPLEDYQLEFLKRICESLAITILNKIAGEQLKGLLKTSQEQAEQMRSQEEEMRQNLEEMTATQEEMSRKEEEYQKEITRLRALLDH</sequence>
<dbReference type="Proteomes" id="UP000585050">
    <property type="component" value="Unassembled WGS sequence"/>
</dbReference>
<dbReference type="Pfam" id="PF13185">
    <property type="entry name" value="GAF_2"/>
    <property type="match status" value="1"/>
</dbReference>
<feature type="transmembrane region" description="Helical" evidence="2">
    <location>
        <begin position="77"/>
        <end position="96"/>
    </location>
</feature>
<feature type="region of interest" description="Disordered" evidence="1">
    <location>
        <begin position="410"/>
        <end position="442"/>
    </location>
</feature>
<keyword evidence="2" id="KW-1133">Transmembrane helix</keyword>
<feature type="transmembrane region" description="Helical" evidence="2">
    <location>
        <begin position="102"/>
        <end position="123"/>
    </location>
</feature>